<evidence type="ECO:0000313" key="5">
    <source>
        <dbReference type="Proteomes" id="UP000674425"/>
    </source>
</evidence>
<evidence type="ECO:0000313" key="3">
    <source>
        <dbReference type="EMBL" id="SFU24361.1"/>
    </source>
</evidence>
<dbReference type="OrthoDB" id="7376380at2"/>
<dbReference type="RefSeq" id="WP_093643261.1">
    <property type="nucleotide sequence ID" value="NZ_CAJNAU010000012.1"/>
</dbReference>
<feature type="domain" description="UreE urease accessory N-terminal" evidence="1">
    <location>
        <begin position="16"/>
        <end position="79"/>
    </location>
</feature>
<dbReference type="SUPFAM" id="SSF69287">
    <property type="entry name" value="Urease metallochaperone UreE, N-terminal domain"/>
    <property type="match status" value="1"/>
</dbReference>
<dbReference type="Gene3D" id="2.60.260.20">
    <property type="entry name" value="Urease metallochaperone UreE, N-terminal domain"/>
    <property type="match status" value="1"/>
</dbReference>
<dbReference type="SMART" id="SM00988">
    <property type="entry name" value="UreE_N"/>
    <property type="match status" value="1"/>
</dbReference>
<dbReference type="EMBL" id="FPBH01000026">
    <property type="protein sequence ID" value="SFU24361.1"/>
    <property type="molecule type" value="Genomic_DNA"/>
</dbReference>
<reference evidence="2 5" key="2">
    <citation type="submission" date="2021-02" db="EMBL/GenBank/DDBJ databases">
        <authorList>
            <person name="Vanwijnsberghe S."/>
        </authorList>
    </citation>
    <scope>NUCLEOTIDE SEQUENCE [LARGE SCALE GENOMIC DNA]</scope>
    <source>
        <strain evidence="2 5">R-69658</strain>
    </source>
</reference>
<dbReference type="Pfam" id="PF02814">
    <property type="entry name" value="UreE_N"/>
    <property type="match status" value="1"/>
</dbReference>
<evidence type="ECO:0000313" key="2">
    <source>
        <dbReference type="EMBL" id="CAE6731189.1"/>
    </source>
</evidence>
<evidence type="ECO:0000313" key="4">
    <source>
        <dbReference type="Proteomes" id="UP000198844"/>
    </source>
</evidence>
<dbReference type="Proteomes" id="UP000198844">
    <property type="component" value="Unassembled WGS sequence"/>
</dbReference>
<dbReference type="NCBIfam" id="NF009752">
    <property type="entry name" value="PRK13261.1-2"/>
    <property type="match status" value="1"/>
</dbReference>
<dbReference type="InterPro" id="IPR036118">
    <property type="entry name" value="UreE_N_sf"/>
</dbReference>
<dbReference type="AlphaFoldDB" id="A0A1I7EKC6"/>
<organism evidence="3 4">
    <name type="scientific">Paraburkholderia aspalathi</name>
    <dbReference type="NCBI Taxonomy" id="1324617"/>
    <lineage>
        <taxon>Bacteria</taxon>
        <taxon>Pseudomonadati</taxon>
        <taxon>Pseudomonadota</taxon>
        <taxon>Betaproteobacteria</taxon>
        <taxon>Burkholderiales</taxon>
        <taxon>Burkholderiaceae</taxon>
        <taxon>Paraburkholderia</taxon>
    </lineage>
</organism>
<name>A0A1I7EKC6_9BURK</name>
<reference evidence="3 4" key="1">
    <citation type="submission" date="2016-10" db="EMBL/GenBank/DDBJ databases">
        <authorList>
            <person name="de Groot N.N."/>
        </authorList>
    </citation>
    <scope>NUCLEOTIDE SEQUENCE [LARGE SCALE GENOMIC DNA]</scope>
    <source>
        <strain evidence="3 4">LMG 27731</strain>
    </source>
</reference>
<dbReference type="SUPFAM" id="SSF69737">
    <property type="entry name" value="Urease metallochaperone UreE, C-terminal domain"/>
    <property type="match status" value="1"/>
</dbReference>
<keyword evidence="5" id="KW-1185">Reference proteome</keyword>
<dbReference type="EMBL" id="CAJNAU010000012">
    <property type="protein sequence ID" value="CAE6731189.1"/>
    <property type="molecule type" value="Genomic_DNA"/>
</dbReference>
<gene>
    <name evidence="2" type="primary">ureE_2</name>
    <name evidence="2" type="ORF">R69658_01826</name>
    <name evidence="3" type="ORF">SAMN05192563_102697</name>
</gene>
<dbReference type="Proteomes" id="UP000674425">
    <property type="component" value="Unassembled WGS sequence"/>
</dbReference>
<proteinExistence type="predicted"/>
<evidence type="ECO:0000259" key="1">
    <source>
        <dbReference type="SMART" id="SM00988"/>
    </source>
</evidence>
<sequence>MITYTSIIGSAAEPRIADLLHSLEHHGRVDYVTLAADDIKRHRLRARTQRGDECGIALDRDMHLFDGAVLRLDRDAALVVRTEDTRWLRLAPRDAAAALELGYFAGNMHWKVRFGRGALEIAVKGALDDYLQRLAPMLADQRIRLANEVSDGREHHHV</sequence>
<protein>
    <submittedName>
        <fullName evidence="2 3">Urease accessory protein</fullName>
    </submittedName>
</protein>
<accession>A0A1I7EKC6</accession>
<dbReference type="InterPro" id="IPR004029">
    <property type="entry name" value="UreE_N"/>
</dbReference>